<protein>
    <recommendedName>
        <fullName evidence="3">DUF3558 domain-containing protein</fullName>
    </recommendedName>
</protein>
<dbReference type="Proteomes" id="UP001523392">
    <property type="component" value="Unassembled WGS sequence"/>
</dbReference>
<evidence type="ECO:0000313" key="2">
    <source>
        <dbReference type="Proteomes" id="UP001523392"/>
    </source>
</evidence>
<accession>A0ABT1D221</accession>
<organism evidence="1 2">
    <name type="scientific">Siccirubricoccus soli</name>
    <dbReference type="NCBI Taxonomy" id="2899147"/>
    <lineage>
        <taxon>Bacteria</taxon>
        <taxon>Pseudomonadati</taxon>
        <taxon>Pseudomonadota</taxon>
        <taxon>Alphaproteobacteria</taxon>
        <taxon>Acetobacterales</taxon>
        <taxon>Roseomonadaceae</taxon>
        <taxon>Siccirubricoccus</taxon>
    </lineage>
</organism>
<dbReference type="PROSITE" id="PS51257">
    <property type="entry name" value="PROKAR_LIPOPROTEIN"/>
    <property type="match status" value="1"/>
</dbReference>
<dbReference type="RefSeq" id="WP_252952584.1">
    <property type="nucleotide sequence ID" value="NZ_JAFIRR010000043.1"/>
</dbReference>
<name>A0ABT1D221_9PROT</name>
<comment type="caution">
    <text evidence="1">The sequence shown here is derived from an EMBL/GenBank/DDBJ whole genome shotgun (WGS) entry which is preliminary data.</text>
</comment>
<dbReference type="EMBL" id="JAFIRR010000043">
    <property type="protein sequence ID" value="MCO6415973.1"/>
    <property type="molecule type" value="Genomic_DNA"/>
</dbReference>
<proteinExistence type="predicted"/>
<keyword evidence="2" id="KW-1185">Reference proteome</keyword>
<sequence length="209" mass="20966">MRPAAGLLLPLLLLGCEAVPPPAAGEVPAEVAESAPAATGGAPVRAASSALAIARRLPPEAAGFRRGNLTATRTGGQEVGYRTQGRTAAGATVEVLRPSQAPDAATLDRALAELVREATQPAPARSLTAQSRLTIPDPRPERGPGAAPPGLACTETAGTYGREPVAGMVCVGAAQGALLRLRVLMPDQDPPPGDARAFAAAILAALRGA</sequence>
<evidence type="ECO:0000313" key="1">
    <source>
        <dbReference type="EMBL" id="MCO6415973.1"/>
    </source>
</evidence>
<reference evidence="1 2" key="1">
    <citation type="submission" date="2021-12" db="EMBL/GenBank/DDBJ databases">
        <title>Siccirubricoccus leaddurans sp. nov., a high concentration Zn2+ tolerance bacterium.</title>
        <authorList>
            <person name="Cao Y."/>
        </authorList>
    </citation>
    <scope>NUCLEOTIDE SEQUENCE [LARGE SCALE GENOMIC DNA]</scope>
    <source>
        <strain evidence="1 2">KC 17139</strain>
    </source>
</reference>
<gene>
    <name evidence="1" type="ORF">JYK14_07260</name>
</gene>
<evidence type="ECO:0008006" key="3">
    <source>
        <dbReference type="Google" id="ProtNLM"/>
    </source>
</evidence>